<keyword evidence="4 14" id="KW-0812">Transmembrane</keyword>
<evidence type="ECO:0000256" key="6">
    <source>
        <dbReference type="ARBA" id="ARBA00022989"/>
    </source>
</evidence>
<feature type="transmembrane region" description="Helical" evidence="14">
    <location>
        <begin position="643"/>
        <end position="668"/>
    </location>
</feature>
<comment type="similarity">
    <text evidence="2">Belongs to the V-ATPase proteolipid subunit family.</text>
</comment>
<dbReference type="InterPro" id="IPR011555">
    <property type="entry name" value="ATPase_proteolipid_su_C_euk"/>
</dbReference>
<evidence type="ECO:0000256" key="12">
    <source>
        <dbReference type="ARBA" id="ARBA00071118"/>
    </source>
</evidence>
<keyword evidence="17" id="KW-1185">Reference proteome</keyword>
<evidence type="ECO:0000259" key="15">
    <source>
        <dbReference type="Pfam" id="PF00137"/>
    </source>
</evidence>
<dbReference type="GO" id="GO:0046961">
    <property type="term" value="F:proton-transporting ATPase activity, rotational mechanism"/>
    <property type="evidence" value="ECO:0007669"/>
    <property type="project" value="InterPro"/>
</dbReference>
<keyword evidence="6 14" id="KW-1133">Transmembrane helix</keyword>
<comment type="subcellular location">
    <subcellularLocation>
        <location evidence="1">Vacuole membrane</location>
        <topology evidence="1">Multi-pass membrane protein</topology>
    </subcellularLocation>
</comment>
<evidence type="ECO:0000256" key="7">
    <source>
        <dbReference type="ARBA" id="ARBA00023065"/>
    </source>
</evidence>
<feature type="transmembrane region" description="Helical" evidence="14">
    <location>
        <begin position="680"/>
        <end position="706"/>
    </location>
</feature>
<dbReference type="SUPFAM" id="SSF81333">
    <property type="entry name" value="F1F0 ATP synthase subunit C"/>
    <property type="match status" value="2"/>
</dbReference>
<dbReference type="RefSeq" id="XP_024672537.1">
    <property type="nucleotide sequence ID" value="XM_024815054.1"/>
</dbReference>
<evidence type="ECO:0000256" key="9">
    <source>
        <dbReference type="ARBA" id="ARBA00045519"/>
    </source>
</evidence>
<dbReference type="FunFam" id="1.20.120.610:FF:000001">
    <property type="entry name" value="V-type proton ATPase proteolipid subunit"/>
    <property type="match status" value="1"/>
</dbReference>
<evidence type="ECO:0000256" key="11">
    <source>
        <dbReference type="ARBA" id="ARBA00071096"/>
    </source>
</evidence>
<evidence type="ECO:0000256" key="5">
    <source>
        <dbReference type="ARBA" id="ARBA00022781"/>
    </source>
</evidence>
<evidence type="ECO:0000256" key="10">
    <source>
        <dbReference type="ARBA" id="ARBA00046480"/>
    </source>
</evidence>
<dbReference type="GeneID" id="36522214"/>
<evidence type="ECO:0000256" key="2">
    <source>
        <dbReference type="ARBA" id="ARBA00007296"/>
    </source>
</evidence>
<dbReference type="NCBIfam" id="TIGR01100">
    <property type="entry name" value="V_ATP_synt_C"/>
    <property type="match status" value="1"/>
</dbReference>
<protein>
    <recommendedName>
        <fullName evidence="12">V-type proton ATPase subunit C</fullName>
    </recommendedName>
    <alternativeName>
        <fullName evidence="11">V-type proton ATPase subunit c</fullName>
    </alternativeName>
    <alternativeName>
        <fullName evidence="13">Vacuolar proton pump c subunit</fullName>
    </alternativeName>
</protein>
<dbReference type="CDD" id="cd18176">
    <property type="entry name" value="ATP-synt_Vo_c_ATP6C_rpt2"/>
    <property type="match status" value="1"/>
</dbReference>
<dbReference type="PRINTS" id="PR00122">
    <property type="entry name" value="VACATPASE"/>
</dbReference>
<dbReference type="InterPro" id="IPR000245">
    <property type="entry name" value="ATPase_proteolipid_csu"/>
</dbReference>
<keyword evidence="8 14" id="KW-0472">Membrane</keyword>
<proteinExistence type="inferred from homology"/>
<evidence type="ECO:0000256" key="3">
    <source>
        <dbReference type="ARBA" id="ARBA00022448"/>
    </source>
</evidence>
<comment type="subunit">
    <text evidence="10">V-ATPase is a heteromultimeric enzyme composed of a peripheral catalytic V1 complex (components A to H) attached to an integral membrane V0 proton pore complex (components: a, c, c', c'', d, e, f and VOA1). The decameric c-ring forms the proton-conducting pore, and is composed of eight proteolipid subunits c, one subunit c' and one subunit c''.</text>
</comment>
<keyword evidence="7" id="KW-0406">Ion transport</keyword>
<dbReference type="GO" id="GO:0005774">
    <property type="term" value="C:vacuolar membrane"/>
    <property type="evidence" value="ECO:0007669"/>
    <property type="project" value="UniProtKB-SubCell"/>
</dbReference>
<feature type="transmembrane region" description="Helical" evidence="14">
    <location>
        <begin position="610"/>
        <end position="631"/>
    </location>
</feature>
<gene>
    <name evidence="16" type="ORF">BDW47DRAFT_117257</name>
</gene>
<dbReference type="AlphaFoldDB" id="A0A2I2FD02"/>
<dbReference type="CDD" id="cd18175">
    <property type="entry name" value="ATP-synt_Vo_c_ATP6C_rpt1"/>
    <property type="match status" value="1"/>
</dbReference>
<feature type="domain" description="V-ATPase proteolipid subunit C-like" evidence="15">
    <location>
        <begin position="571"/>
        <end position="630"/>
    </location>
</feature>
<feature type="domain" description="V-ATPase proteolipid subunit C-like" evidence="15">
    <location>
        <begin position="647"/>
        <end position="706"/>
    </location>
</feature>
<comment type="function">
    <text evidence="9">Proton-conducting pore forming subunit of the V0 complex of vacuolar(H+)-ATPase (V-ATPase), a multisubunit enzyme composed of a peripheral complex (V1) that hydrolyzes ATP and a membrane integral complex (V0) that translocates protons. V-ATPase is responsible for acidifying and maintaining the pH of intracellular compartments.</text>
</comment>
<dbReference type="Proteomes" id="UP000234585">
    <property type="component" value="Unassembled WGS sequence"/>
</dbReference>
<evidence type="ECO:0000313" key="16">
    <source>
        <dbReference type="EMBL" id="PLB38525.1"/>
    </source>
</evidence>
<keyword evidence="5" id="KW-0375">Hydrogen ion transport</keyword>
<dbReference type="STRING" id="41067.A0A2I2FD02"/>
<sequence>MSSSANLIAQNTALPSCGLHAHMSMKFGLAPVAVPTRATQPFRWVSGCRSLHIDARSLRRALPVARREHRRQISSNTGAQAFAYTWLTQTPESITPEDILSVSSLPLPPKSLASPVAIPVLLATPAFAQWINTENEFLEKWVNHLYRDSDVVDSSGSVDTVVALVDKLPRPLPRTGGTRGNDHVEKVTESEGMSVVFVKPEQIQGKAAPPRRLRTMEADESALVFSIQQTEPSVPERVVHEVGLRLANTIFVNGKENTLFGARWAYNPEAGKFVLGQSIDLSSCVVTSTANAIQSSTVLPLHPVGQRRRVISSMGNILRQISKHTDSQSTTPMPASSELETELPRYIAENNILDQRVSVWALVEAPGGDSPTPDGSQEPLTRAIRTGGKLHRVMSGGGGWGKKQGLLSLDYETSFLDSSETRGLCTIDRVFSGDSLASEIELPSFGQGAMIDDLSELSQVAKAGDYIQFFVSVDADHSQGGLDTATSQDAVSYQFGVVSDSEDPAVQAGGELPKDLTLIPQQFGALSEKAITYLQPVVRAELCQSEEGLGGVEESRTKLDIPGTRPFFGALGCTSAIVFTCFGAAYGTAKAGVGVCGMAVLRPDLIVKNIVPIVMAGIIGIYGLVVSVLIANDLNQKVPLYTGFIQLGAGLAVGLAGLAAGFAIGIVGDAGVRGTAQQPRLYVGMILILIFAEVLGLYGLIVALLMNSRSSIDVSC</sequence>
<dbReference type="InterPro" id="IPR035921">
    <property type="entry name" value="F/V-ATP_Csub_sf"/>
</dbReference>
<evidence type="ECO:0000256" key="1">
    <source>
        <dbReference type="ARBA" id="ARBA00004128"/>
    </source>
</evidence>
<evidence type="ECO:0000256" key="14">
    <source>
        <dbReference type="SAM" id="Phobius"/>
    </source>
</evidence>
<dbReference type="InterPro" id="IPR002379">
    <property type="entry name" value="ATPase_proteolipid_c-like_dom"/>
</dbReference>
<dbReference type="GO" id="GO:0033179">
    <property type="term" value="C:proton-transporting V-type ATPase, V0 domain"/>
    <property type="evidence" value="ECO:0007669"/>
    <property type="project" value="InterPro"/>
</dbReference>
<dbReference type="PANTHER" id="PTHR10263">
    <property type="entry name" value="V-TYPE PROTON ATPASE PROTEOLIPID SUBUNIT"/>
    <property type="match status" value="1"/>
</dbReference>
<keyword evidence="3" id="KW-0813">Transport</keyword>
<dbReference type="Pfam" id="PF00137">
    <property type="entry name" value="ATP-synt_C"/>
    <property type="match status" value="2"/>
</dbReference>
<organism evidence="16 17">
    <name type="scientific">Aspergillus candidus</name>
    <dbReference type="NCBI Taxonomy" id="41067"/>
    <lineage>
        <taxon>Eukaryota</taxon>
        <taxon>Fungi</taxon>
        <taxon>Dikarya</taxon>
        <taxon>Ascomycota</taxon>
        <taxon>Pezizomycotina</taxon>
        <taxon>Eurotiomycetes</taxon>
        <taxon>Eurotiomycetidae</taxon>
        <taxon>Eurotiales</taxon>
        <taxon>Aspergillaceae</taxon>
        <taxon>Aspergillus</taxon>
        <taxon>Aspergillus subgen. Circumdati</taxon>
    </lineage>
</organism>
<dbReference type="Gene3D" id="1.20.120.610">
    <property type="entry name" value="lithium bound rotor ring of v- atpase"/>
    <property type="match status" value="1"/>
</dbReference>
<dbReference type="OrthoDB" id="1744869at2759"/>
<evidence type="ECO:0000256" key="13">
    <source>
        <dbReference type="ARBA" id="ARBA00075098"/>
    </source>
</evidence>
<dbReference type="EMBL" id="KZ559135">
    <property type="protein sequence ID" value="PLB38525.1"/>
    <property type="molecule type" value="Genomic_DNA"/>
</dbReference>
<feature type="transmembrane region" description="Helical" evidence="14">
    <location>
        <begin position="567"/>
        <end position="589"/>
    </location>
</feature>
<evidence type="ECO:0000256" key="4">
    <source>
        <dbReference type="ARBA" id="ARBA00022692"/>
    </source>
</evidence>
<accession>A0A2I2FD02</accession>
<evidence type="ECO:0000256" key="8">
    <source>
        <dbReference type="ARBA" id="ARBA00023136"/>
    </source>
</evidence>
<evidence type="ECO:0000313" key="17">
    <source>
        <dbReference type="Proteomes" id="UP000234585"/>
    </source>
</evidence>
<name>A0A2I2FD02_ASPCN</name>
<reference evidence="16 17" key="1">
    <citation type="submission" date="2017-12" db="EMBL/GenBank/DDBJ databases">
        <authorList>
            <consortium name="DOE Joint Genome Institute"/>
            <person name="Haridas S."/>
            <person name="Kjaerbolling I."/>
            <person name="Vesth T.C."/>
            <person name="Frisvad J.C."/>
            <person name="Nybo J.L."/>
            <person name="Theobald S."/>
            <person name="Kuo A."/>
            <person name="Bowyer P."/>
            <person name="Matsuda Y."/>
            <person name="Mondo S."/>
            <person name="Lyhne E.K."/>
            <person name="Kogle M.E."/>
            <person name="Clum A."/>
            <person name="Lipzen A."/>
            <person name="Salamov A."/>
            <person name="Ngan C.Y."/>
            <person name="Daum C."/>
            <person name="Chiniquy J."/>
            <person name="Barry K."/>
            <person name="LaButti K."/>
            <person name="Simmons B.A."/>
            <person name="Magnuson J.K."/>
            <person name="Mortensen U.H."/>
            <person name="Larsen T.O."/>
            <person name="Grigoriev I.V."/>
            <person name="Baker S.E."/>
            <person name="Andersen M.R."/>
            <person name="Nordberg H.P."/>
            <person name="Cantor M.N."/>
            <person name="Hua S.X."/>
        </authorList>
    </citation>
    <scope>NUCLEOTIDE SEQUENCE [LARGE SCALE GENOMIC DNA]</scope>
    <source>
        <strain evidence="16 17">CBS 102.13</strain>
    </source>
</reference>